<keyword evidence="7" id="KW-1185">Reference proteome</keyword>
<evidence type="ECO:0000256" key="2">
    <source>
        <dbReference type="ARBA" id="ARBA00023015"/>
    </source>
</evidence>
<dbReference type="Pfam" id="PF03466">
    <property type="entry name" value="LysR_substrate"/>
    <property type="match status" value="1"/>
</dbReference>
<sequence length="325" mass="36560">MYEFLPFNFRTLETFLTVIDAGGMTPAARRLGWSQSAVSQTISTLERQINRQLIVRNGRSIVLTPTGEMFYNIASEILPRARMLINLPEVGEDPKLNRLRIGMVESFAATTGAELVRGLGTQVQKIKVRSDIAPNLRSSFMDKELDLIITMGPAVFNEDAVSTTLLTESYCLAVPAQYKEQPVRLQALTKDLPFIRFSTHSPSATWPENYLRRFGMEPENCFEFDSASTVLTMVSEGMGWALVTPLTVAQGIESVRNITFVPLIKPGFFRELQLVYQDDLDRNLVQSVQTSIHRLLHDSIRPAVEGVIPWLSDSDFRIAPLPDEY</sequence>
<dbReference type="GO" id="GO:0003700">
    <property type="term" value="F:DNA-binding transcription factor activity"/>
    <property type="evidence" value="ECO:0007669"/>
    <property type="project" value="InterPro"/>
</dbReference>
<gene>
    <name evidence="6" type="primary">benM_1</name>
    <name evidence="6" type="ORF">EHSB41UT_02909</name>
</gene>
<evidence type="ECO:0000313" key="7">
    <source>
        <dbReference type="Proteomes" id="UP000196573"/>
    </source>
</evidence>
<evidence type="ECO:0000256" key="4">
    <source>
        <dbReference type="ARBA" id="ARBA00023163"/>
    </source>
</evidence>
<dbReference type="Gene3D" id="1.10.10.10">
    <property type="entry name" value="Winged helix-like DNA-binding domain superfamily/Winged helix DNA-binding domain"/>
    <property type="match status" value="1"/>
</dbReference>
<protein>
    <submittedName>
        <fullName evidence="6">HTH-type transcriptional regulator BenM</fullName>
    </submittedName>
</protein>
<evidence type="ECO:0000259" key="5">
    <source>
        <dbReference type="PROSITE" id="PS50931"/>
    </source>
</evidence>
<keyword evidence="2" id="KW-0805">Transcription regulation</keyword>
<name>A0A1X7ALF1_9GAMM</name>
<dbReference type="EMBL" id="FWPT01000006">
    <property type="protein sequence ID" value="SMA48803.1"/>
    <property type="molecule type" value="Genomic_DNA"/>
</dbReference>
<reference evidence="6 7" key="1">
    <citation type="submission" date="2017-03" db="EMBL/GenBank/DDBJ databases">
        <authorList>
            <person name="Afonso C.L."/>
            <person name="Miller P.J."/>
            <person name="Scott M.A."/>
            <person name="Spackman E."/>
            <person name="Goraichik I."/>
            <person name="Dimitrov K.M."/>
            <person name="Suarez D.L."/>
            <person name="Swayne D.E."/>
        </authorList>
    </citation>
    <scope>NUCLEOTIDE SEQUENCE [LARGE SCALE GENOMIC DNA]</scope>
    <source>
        <strain evidence="6">SB41UT1</strain>
    </source>
</reference>
<evidence type="ECO:0000256" key="1">
    <source>
        <dbReference type="ARBA" id="ARBA00009437"/>
    </source>
</evidence>
<dbReference type="RefSeq" id="WP_087111112.1">
    <property type="nucleotide sequence ID" value="NZ_CBCSCN010000006.1"/>
</dbReference>
<dbReference type="InterPro" id="IPR036390">
    <property type="entry name" value="WH_DNA-bd_sf"/>
</dbReference>
<accession>A0A1X7ALF1</accession>
<keyword evidence="3" id="KW-0238">DNA-binding</keyword>
<dbReference type="CDD" id="cd05466">
    <property type="entry name" value="PBP2_LTTR_substrate"/>
    <property type="match status" value="1"/>
</dbReference>
<dbReference type="GO" id="GO:0000976">
    <property type="term" value="F:transcription cis-regulatory region binding"/>
    <property type="evidence" value="ECO:0007669"/>
    <property type="project" value="TreeGrafter"/>
</dbReference>
<dbReference type="SUPFAM" id="SSF46785">
    <property type="entry name" value="Winged helix' DNA-binding domain"/>
    <property type="match status" value="1"/>
</dbReference>
<dbReference type="OrthoDB" id="6113677at2"/>
<dbReference type="PANTHER" id="PTHR30126">
    <property type="entry name" value="HTH-TYPE TRANSCRIPTIONAL REGULATOR"/>
    <property type="match status" value="1"/>
</dbReference>
<dbReference type="FunFam" id="1.10.10.10:FF:000001">
    <property type="entry name" value="LysR family transcriptional regulator"/>
    <property type="match status" value="1"/>
</dbReference>
<dbReference type="Pfam" id="PF00126">
    <property type="entry name" value="HTH_1"/>
    <property type="match status" value="1"/>
</dbReference>
<keyword evidence="4" id="KW-0804">Transcription</keyword>
<dbReference type="PANTHER" id="PTHR30126:SF40">
    <property type="entry name" value="HTH-TYPE TRANSCRIPTIONAL REGULATOR GLTR"/>
    <property type="match status" value="1"/>
</dbReference>
<feature type="domain" description="HTH lysR-type" evidence="5">
    <location>
        <begin position="7"/>
        <end position="64"/>
    </location>
</feature>
<dbReference type="InterPro" id="IPR036388">
    <property type="entry name" value="WH-like_DNA-bd_sf"/>
</dbReference>
<evidence type="ECO:0000256" key="3">
    <source>
        <dbReference type="ARBA" id="ARBA00023125"/>
    </source>
</evidence>
<proteinExistence type="inferred from homology"/>
<dbReference type="AlphaFoldDB" id="A0A1X7ALF1"/>
<dbReference type="InterPro" id="IPR005119">
    <property type="entry name" value="LysR_subst-bd"/>
</dbReference>
<dbReference type="PROSITE" id="PS50931">
    <property type="entry name" value="HTH_LYSR"/>
    <property type="match status" value="1"/>
</dbReference>
<comment type="similarity">
    <text evidence="1">Belongs to the LysR transcriptional regulatory family.</text>
</comment>
<evidence type="ECO:0000313" key="6">
    <source>
        <dbReference type="EMBL" id="SMA48803.1"/>
    </source>
</evidence>
<dbReference type="Gene3D" id="3.40.190.10">
    <property type="entry name" value="Periplasmic binding protein-like II"/>
    <property type="match status" value="2"/>
</dbReference>
<organism evidence="6 7">
    <name type="scientific">Parendozoicomonas haliclonae</name>
    <dbReference type="NCBI Taxonomy" id="1960125"/>
    <lineage>
        <taxon>Bacteria</taxon>
        <taxon>Pseudomonadati</taxon>
        <taxon>Pseudomonadota</taxon>
        <taxon>Gammaproteobacteria</taxon>
        <taxon>Oceanospirillales</taxon>
        <taxon>Endozoicomonadaceae</taxon>
        <taxon>Parendozoicomonas</taxon>
    </lineage>
</organism>
<dbReference type="PRINTS" id="PR00039">
    <property type="entry name" value="HTHLYSR"/>
</dbReference>
<dbReference type="Proteomes" id="UP000196573">
    <property type="component" value="Unassembled WGS sequence"/>
</dbReference>
<dbReference type="InterPro" id="IPR000847">
    <property type="entry name" value="LysR_HTH_N"/>
</dbReference>
<dbReference type="SUPFAM" id="SSF53850">
    <property type="entry name" value="Periplasmic binding protein-like II"/>
    <property type="match status" value="1"/>
</dbReference>